<organism evidence="7 8">
    <name type="scientific">Litoribacillus peritrichatus</name>
    <dbReference type="NCBI Taxonomy" id="718191"/>
    <lineage>
        <taxon>Bacteria</taxon>
        <taxon>Pseudomonadati</taxon>
        <taxon>Pseudomonadota</taxon>
        <taxon>Gammaproteobacteria</taxon>
        <taxon>Oceanospirillales</taxon>
        <taxon>Oceanospirillaceae</taxon>
        <taxon>Litoribacillus</taxon>
    </lineage>
</organism>
<dbReference type="Proteomes" id="UP001501565">
    <property type="component" value="Unassembled WGS sequence"/>
</dbReference>
<keyword evidence="4" id="KW-0411">Iron-sulfur</keyword>
<keyword evidence="8" id="KW-1185">Reference proteome</keyword>
<dbReference type="Gene3D" id="3.40.228.10">
    <property type="entry name" value="Dimethylsulfoxide Reductase, domain 2"/>
    <property type="match status" value="1"/>
</dbReference>
<dbReference type="InterPro" id="IPR006657">
    <property type="entry name" value="MoPterin_dinucl-bd_dom"/>
</dbReference>
<dbReference type="SUPFAM" id="SSF53706">
    <property type="entry name" value="Formate dehydrogenase/DMSO reductase, domains 1-3"/>
    <property type="match status" value="1"/>
</dbReference>
<dbReference type="InterPro" id="IPR009010">
    <property type="entry name" value="Asp_de-COase-like_dom_sf"/>
</dbReference>
<dbReference type="Gene3D" id="3.40.50.740">
    <property type="match status" value="1"/>
</dbReference>
<name>A0ABP7MEY4_9GAMM</name>
<accession>A0ABP7MEY4</accession>
<evidence type="ECO:0000256" key="3">
    <source>
        <dbReference type="ARBA" id="ARBA00023004"/>
    </source>
</evidence>
<dbReference type="InterPro" id="IPR006963">
    <property type="entry name" value="Mopterin_OxRdtase_4Fe-4S_dom"/>
</dbReference>
<evidence type="ECO:0000313" key="8">
    <source>
        <dbReference type="Proteomes" id="UP001501565"/>
    </source>
</evidence>
<feature type="domain" description="4Fe-4S Mo/W bis-MGD-type" evidence="6">
    <location>
        <begin position="3"/>
        <end position="59"/>
    </location>
</feature>
<dbReference type="PANTHER" id="PTHR43742:SF2">
    <property type="entry name" value="ASSIMILATORY NITRATE REDUCTASE CATALYTIC SUBUNIT"/>
    <property type="match status" value="1"/>
</dbReference>
<protein>
    <submittedName>
        <fullName evidence="7">Molybdopterin oxidoreductase family protein</fullName>
    </submittedName>
</protein>
<evidence type="ECO:0000256" key="2">
    <source>
        <dbReference type="ARBA" id="ARBA00022723"/>
    </source>
</evidence>
<dbReference type="SMART" id="SM00926">
    <property type="entry name" value="Molybdop_Fe4S4"/>
    <property type="match status" value="1"/>
</dbReference>
<dbReference type="SUPFAM" id="SSF50692">
    <property type="entry name" value="ADC-like"/>
    <property type="match status" value="1"/>
</dbReference>
<dbReference type="RefSeq" id="WP_344797465.1">
    <property type="nucleotide sequence ID" value="NZ_BAABBN010000004.1"/>
</dbReference>
<evidence type="ECO:0000256" key="5">
    <source>
        <dbReference type="SAM" id="MobiDB-lite"/>
    </source>
</evidence>
<dbReference type="InterPro" id="IPR006656">
    <property type="entry name" value="Mopterin_OxRdtase"/>
</dbReference>
<reference evidence="8" key="1">
    <citation type="journal article" date="2019" name="Int. J. Syst. Evol. Microbiol.">
        <title>The Global Catalogue of Microorganisms (GCM) 10K type strain sequencing project: providing services to taxonomists for standard genome sequencing and annotation.</title>
        <authorList>
            <consortium name="The Broad Institute Genomics Platform"/>
            <consortium name="The Broad Institute Genome Sequencing Center for Infectious Disease"/>
            <person name="Wu L."/>
            <person name="Ma J."/>
        </authorList>
    </citation>
    <scope>NUCLEOTIDE SEQUENCE [LARGE SCALE GENOMIC DNA]</scope>
    <source>
        <strain evidence="8">JCM 17551</strain>
    </source>
</reference>
<evidence type="ECO:0000313" key="7">
    <source>
        <dbReference type="EMBL" id="GAA3921656.1"/>
    </source>
</evidence>
<sequence>MTRKTSYHTCNLCEAMCGLAIETDNEQILSIKGDKQDSFSRGYICPKATALQDIYEDPERLTKPLERTEHGWTTIAWEEAFDKVAANLKRIQTQYGQNSVGTYLGNPNVHNMGALLFGRELLQTLNTKNMYSATSVDQLPHHLVASKLFGHMLKMPVPDIDRTDFFLMLGANPVASNGSIMTSPDIKNRIKAIQKRGGKIIVIDPRKTETAEMANKHHFIKPGTDALLLLAMIHVIFESNIIDDRCNHLLSNELDALREDVIPYSPERVADKVGMDSVEIRRLTYAFSEAKKPVCYGRMGASVQSFGTLSQYLIMVFNLLNGRVDTEGGMMFTQPAADLLSHTSKGHFDRYRSRVRNLPEFNGEFPVATLADEILTPGKDQIKAMIFAAGNPVISTPNGNKLDKALQELDFVVSIDFYLNETNRHANIILPPVSQLERDHYDLIFNLLSVRNTAKFSPALFSAPNNAKQDWEIYLSLTDRLKSKKSLRDKLIHRFHKKYGPTAQLDLLLRTGPYGKLLNPFSGLTLKALKSNPHGIDLGPLKPQLPNGLRTKNKQIELSRDFFMKDLTRLENTFFKQPQADKEDKANFTLIGRRHIRSNNSWMHNSRRLVKGKSRCTVMMHSSDCHALKLKDGETVEITSSVGSITLPIEITDQIAKGVISIPHGWGHNKKGTRWSTAEKYAGANANDLTDDNMIDQFCGTAVLNGLTVKVCPKTKPNTSQQKHREAAEPEAQEA</sequence>
<proteinExistence type="inferred from homology"/>
<dbReference type="PROSITE" id="PS51669">
    <property type="entry name" value="4FE4S_MOW_BIS_MGD"/>
    <property type="match status" value="1"/>
</dbReference>
<dbReference type="Pfam" id="PF04879">
    <property type="entry name" value="Molybdop_Fe4S4"/>
    <property type="match status" value="1"/>
</dbReference>
<dbReference type="Pfam" id="PF00384">
    <property type="entry name" value="Molybdopterin"/>
    <property type="match status" value="1"/>
</dbReference>
<comment type="caution">
    <text evidence="7">The sequence shown here is derived from an EMBL/GenBank/DDBJ whole genome shotgun (WGS) entry which is preliminary data.</text>
</comment>
<evidence type="ECO:0000259" key="6">
    <source>
        <dbReference type="PROSITE" id="PS51669"/>
    </source>
</evidence>
<evidence type="ECO:0000256" key="4">
    <source>
        <dbReference type="ARBA" id="ARBA00023014"/>
    </source>
</evidence>
<dbReference type="Gene3D" id="2.40.40.20">
    <property type="match status" value="1"/>
</dbReference>
<keyword evidence="3" id="KW-0408">Iron</keyword>
<gene>
    <name evidence="7" type="ORF">GCM10022277_16950</name>
</gene>
<keyword evidence="2" id="KW-0479">Metal-binding</keyword>
<dbReference type="InterPro" id="IPR050612">
    <property type="entry name" value="Prok_Mopterin_Oxidored"/>
</dbReference>
<comment type="similarity">
    <text evidence="1">Belongs to the prokaryotic molybdopterin-containing oxidoreductase family.</text>
</comment>
<feature type="region of interest" description="Disordered" evidence="5">
    <location>
        <begin position="713"/>
        <end position="735"/>
    </location>
</feature>
<dbReference type="Pfam" id="PF01568">
    <property type="entry name" value="Molydop_binding"/>
    <property type="match status" value="1"/>
</dbReference>
<dbReference type="Gene3D" id="2.20.25.90">
    <property type="entry name" value="ADC-like domains"/>
    <property type="match status" value="1"/>
</dbReference>
<dbReference type="EMBL" id="BAABBN010000004">
    <property type="protein sequence ID" value="GAA3921656.1"/>
    <property type="molecule type" value="Genomic_DNA"/>
</dbReference>
<dbReference type="PANTHER" id="PTHR43742">
    <property type="entry name" value="TRIMETHYLAMINE-N-OXIDE REDUCTASE"/>
    <property type="match status" value="1"/>
</dbReference>
<evidence type="ECO:0000256" key="1">
    <source>
        <dbReference type="ARBA" id="ARBA00010312"/>
    </source>
</evidence>